<accession>A0A5M3N7P1</accession>
<gene>
    <name evidence="2" type="ORF">CONPUDRAFT_87150</name>
</gene>
<sequence length="786" mass="88699">MIPDSERTSYLAAGWEQDYEPTPLRHFSSALQWYESNYDKNIYSGRMIAILQSSGAGKSRLVDALATEYPVFSIVCCSHDRIIGWPPSDQWAMKFFEEHSEMATDIRGEEMAAAFLGALIGALADQYELSLFKGKDRGFGYSSTERASLFEAVYTKANTMLRENEEFLIEERKWIDMVYGKAKWPTHKFPGGSKEWHQRLFARFCGEPFEEMSRKLEADHETRFLLAFDNCADLGRNLPEIDGPSRQMSSYALLRVLKAAEYFTKPVCFWFLPVDTNPSEILPHPSDVLRPLPPFVYLGFDQFIDRVQKDRASDSLCLRNLRNYGRPLWSTVKPSDLLKLARQKLFSGHLFFPDNSSHVFAAFAFRACIELNGSEGSSRLAASAVAYHMNIFRSFSRDSLNTISPSEPMLAIASASALTSTAGKYLRACNTLLEKLVSGNLLSDVGDQGELCSRLLLLLARDVTTFRFHDRFVRPYGSDEGDGGDQIYAISLTDFLDALLGPSSPLPRTEIDRAMSFGFKEMELARELRAFCDDKWVNFTHFVRIHKTIDHLTLSDLETAWFRGAAIQCDRNQPVIDGGIVYYDGLLDAPYDPSRLGFLAYQTTGKRRSGGGEIGAGLTAPPILRPQPDHGGFHRYKPKTIVMLMDLAAASHFEYSGGQNSWLRLRAAQKPARSSWAGYADPQRGEEEPESFFINVRGCSSTEYPLMRRSPFGYFADFFRCLMEHDNPAELKDMEGGMLEAMDPFGGPAVDRATTKRKREEREESEEHRVNDSEARSESESMPVAV</sequence>
<dbReference type="OMA" id="SILTWHE"/>
<dbReference type="PANTHER" id="PTHR33266:SF1">
    <property type="entry name" value="F-BOX DOMAIN-CONTAINING PROTEIN"/>
    <property type="match status" value="1"/>
</dbReference>
<dbReference type="EMBL" id="JH711573">
    <property type="protein sequence ID" value="EIW87308.1"/>
    <property type="molecule type" value="Genomic_DNA"/>
</dbReference>
<dbReference type="GeneID" id="19211163"/>
<evidence type="ECO:0000313" key="2">
    <source>
        <dbReference type="EMBL" id="EIW87308.1"/>
    </source>
</evidence>
<comment type="caution">
    <text evidence="2">The sequence shown here is derived from an EMBL/GenBank/DDBJ whole genome shotgun (WGS) entry which is preliminary data.</text>
</comment>
<feature type="compositionally biased region" description="Basic and acidic residues" evidence="1">
    <location>
        <begin position="758"/>
        <end position="779"/>
    </location>
</feature>
<dbReference type="AlphaFoldDB" id="A0A5M3N7P1"/>
<proteinExistence type="predicted"/>
<dbReference type="RefSeq" id="XP_007763734.1">
    <property type="nucleotide sequence ID" value="XM_007765544.1"/>
</dbReference>
<dbReference type="Proteomes" id="UP000053558">
    <property type="component" value="Unassembled WGS sequence"/>
</dbReference>
<feature type="region of interest" description="Disordered" evidence="1">
    <location>
        <begin position="742"/>
        <end position="786"/>
    </location>
</feature>
<organism evidence="2 3">
    <name type="scientific">Coniophora puteana (strain RWD-64-598)</name>
    <name type="common">Brown rot fungus</name>
    <dbReference type="NCBI Taxonomy" id="741705"/>
    <lineage>
        <taxon>Eukaryota</taxon>
        <taxon>Fungi</taxon>
        <taxon>Dikarya</taxon>
        <taxon>Basidiomycota</taxon>
        <taxon>Agaricomycotina</taxon>
        <taxon>Agaricomycetes</taxon>
        <taxon>Agaricomycetidae</taxon>
        <taxon>Boletales</taxon>
        <taxon>Coniophorineae</taxon>
        <taxon>Coniophoraceae</taxon>
        <taxon>Coniophora</taxon>
    </lineage>
</organism>
<dbReference type="KEGG" id="cput:CONPUDRAFT_87150"/>
<dbReference type="OrthoDB" id="107110at2759"/>
<name>A0A5M3N7P1_CONPW</name>
<dbReference type="PANTHER" id="PTHR33266">
    <property type="entry name" value="CHROMOSOME 15, WHOLE GENOME SHOTGUN SEQUENCE"/>
    <property type="match status" value="1"/>
</dbReference>
<reference evidence="3" key="1">
    <citation type="journal article" date="2012" name="Science">
        <title>The Paleozoic origin of enzymatic lignin decomposition reconstructed from 31 fungal genomes.</title>
        <authorList>
            <person name="Floudas D."/>
            <person name="Binder M."/>
            <person name="Riley R."/>
            <person name="Barry K."/>
            <person name="Blanchette R.A."/>
            <person name="Henrissat B."/>
            <person name="Martinez A.T."/>
            <person name="Otillar R."/>
            <person name="Spatafora J.W."/>
            <person name="Yadav J.S."/>
            <person name="Aerts A."/>
            <person name="Benoit I."/>
            <person name="Boyd A."/>
            <person name="Carlson A."/>
            <person name="Copeland A."/>
            <person name="Coutinho P.M."/>
            <person name="de Vries R.P."/>
            <person name="Ferreira P."/>
            <person name="Findley K."/>
            <person name="Foster B."/>
            <person name="Gaskell J."/>
            <person name="Glotzer D."/>
            <person name="Gorecki P."/>
            <person name="Heitman J."/>
            <person name="Hesse C."/>
            <person name="Hori C."/>
            <person name="Igarashi K."/>
            <person name="Jurgens J.A."/>
            <person name="Kallen N."/>
            <person name="Kersten P."/>
            <person name="Kohler A."/>
            <person name="Kuees U."/>
            <person name="Kumar T.K.A."/>
            <person name="Kuo A."/>
            <person name="LaButti K."/>
            <person name="Larrondo L.F."/>
            <person name="Lindquist E."/>
            <person name="Ling A."/>
            <person name="Lombard V."/>
            <person name="Lucas S."/>
            <person name="Lundell T."/>
            <person name="Martin R."/>
            <person name="McLaughlin D.J."/>
            <person name="Morgenstern I."/>
            <person name="Morin E."/>
            <person name="Murat C."/>
            <person name="Nagy L.G."/>
            <person name="Nolan M."/>
            <person name="Ohm R.A."/>
            <person name="Patyshakuliyeva A."/>
            <person name="Rokas A."/>
            <person name="Ruiz-Duenas F.J."/>
            <person name="Sabat G."/>
            <person name="Salamov A."/>
            <person name="Samejima M."/>
            <person name="Schmutz J."/>
            <person name="Slot J.C."/>
            <person name="St John F."/>
            <person name="Stenlid J."/>
            <person name="Sun H."/>
            <person name="Sun S."/>
            <person name="Syed K."/>
            <person name="Tsang A."/>
            <person name="Wiebenga A."/>
            <person name="Young D."/>
            <person name="Pisabarro A."/>
            <person name="Eastwood D.C."/>
            <person name="Martin F."/>
            <person name="Cullen D."/>
            <person name="Grigoriev I.V."/>
            <person name="Hibbett D.S."/>
        </authorList>
    </citation>
    <scope>NUCLEOTIDE SEQUENCE [LARGE SCALE GENOMIC DNA]</scope>
    <source>
        <strain evidence="3">RWD-64-598 SS2</strain>
    </source>
</reference>
<keyword evidence="3" id="KW-1185">Reference proteome</keyword>
<protein>
    <submittedName>
        <fullName evidence="2">Uncharacterized protein</fullName>
    </submittedName>
</protein>
<evidence type="ECO:0000313" key="3">
    <source>
        <dbReference type="Proteomes" id="UP000053558"/>
    </source>
</evidence>
<evidence type="ECO:0000256" key="1">
    <source>
        <dbReference type="SAM" id="MobiDB-lite"/>
    </source>
</evidence>